<protein>
    <submittedName>
        <fullName evidence="4">Gas vesicle synthesis GvpLGvpF</fullName>
    </submittedName>
</protein>
<gene>
    <name evidence="4" type="ORF">SAMD00020551_2625</name>
</gene>
<proteinExistence type="inferred from homology"/>
<dbReference type="PANTHER" id="PTHR36852:SF1">
    <property type="entry name" value="PROTEIN GVPL 2"/>
    <property type="match status" value="1"/>
</dbReference>
<dbReference type="GO" id="GO:0031412">
    <property type="term" value="P:gas vesicle organization"/>
    <property type="evidence" value="ECO:0007669"/>
    <property type="project" value="InterPro"/>
</dbReference>
<reference evidence="4 5" key="1">
    <citation type="submission" date="2013-06" db="EMBL/GenBank/DDBJ databases">
        <title>Whole genome shotgun sequence of Bacillus selenatarsenatis SF-1.</title>
        <authorList>
            <person name="Kuroda M."/>
            <person name="Sei K."/>
            <person name="Yamashita M."/>
            <person name="Ike M."/>
        </authorList>
    </citation>
    <scope>NUCLEOTIDE SEQUENCE [LARGE SCALE GENOMIC DNA]</scope>
    <source>
        <strain evidence="4 5">SF-1</strain>
    </source>
</reference>
<dbReference type="STRING" id="1321606.SAMD00020551_2625"/>
<evidence type="ECO:0000256" key="1">
    <source>
        <dbReference type="ARBA" id="ARBA00022987"/>
    </source>
</evidence>
<keyword evidence="5" id="KW-1185">Reference proteome</keyword>
<name>A0A0A8X5F9_MESS1</name>
<evidence type="ECO:0000256" key="3">
    <source>
        <dbReference type="ARBA" id="ARBA00035643"/>
    </source>
</evidence>
<evidence type="ECO:0000313" key="4">
    <source>
        <dbReference type="EMBL" id="GAM14474.1"/>
    </source>
</evidence>
<comment type="subcellular location">
    <subcellularLocation>
        <location evidence="2">Gas vesicle</location>
    </subcellularLocation>
</comment>
<keyword evidence="1" id="KW-0304">Gas vesicle</keyword>
<comment type="caution">
    <text evidence="4">The sequence shown here is derived from an EMBL/GenBank/DDBJ whole genome shotgun (WGS) entry which is preliminary data.</text>
</comment>
<evidence type="ECO:0000256" key="2">
    <source>
        <dbReference type="ARBA" id="ARBA00035108"/>
    </source>
</evidence>
<dbReference type="Proteomes" id="UP000031014">
    <property type="component" value="Unassembled WGS sequence"/>
</dbReference>
<comment type="similarity">
    <text evidence="3">Belongs to the gas vesicle GvpF/GvpL family.</text>
</comment>
<sequence>MPKNLGKVIINGEETAIYTIHHQDTAAVVSRVNGEVLPERQNLLAHQQGIMEVMKTHTVIPMSFGNVFNSEEDVILILEHLSKELKALFSQLENKLEVGLKVVAKQKWIDGLIEQDPYLNEWKSGKKDASDPALLYEKIQLGEQVQRVFNHLEQKAQEELFTPLFHAAESGKLNSIVPGKTILNAAFLIDREYEEAFDEKVNQLYEQWKERAEFKYSGPWPPYNFVNIRLRIEQ</sequence>
<dbReference type="InterPro" id="IPR009430">
    <property type="entry name" value="GvpL/GvpF"/>
</dbReference>
<dbReference type="EMBL" id="BASE01000058">
    <property type="protein sequence ID" value="GAM14474.1"/>
    <property type="molecule type" value="Genomic_DNA"/>
</dbReference>
<dbReference type="AlphaFoldDB" id="A0A0A8X5F9"/>
<dbReference type="PANTHER" id="PTHR36852">
    <property type="entry name" value="PROTEIN GVPL 2"/>
    <property type="match status" value="1"/>
</dbReference>
<dbReference type="Pfam" id="PF06386">
    <property type="entry name" value="GvpL_GvpF"/>
    <property type="match status" value="1"/>
</dbReference>
<dbReference type="GO" id="GO:0031411">
    <property type="term" value="C:gas vesicle"/>
    <property type="evidence" value="ECO:0007669"/>
    <property type="project" value="UniProtKB-SubCell"/>
</dbReference>
<organism evidence="4 5">
    <name type="scientific">Mesobacillus selenatarsenatis (strain DSM 18680 / JCM 14380 / FERM P-15431 / SF-1)</name>
    <dbReference type="NCBI Taxonomy" id="1321606"/>
    <lineage>
        <taxon>Bacteria</taxon>
        <taxon>Bacillati</taxon>
        <taxon>Bacillota</taxon>
        <taxon>Bacilli</taxon>
        <taxon>Bacillales</taxon>
        <taxon>Bacillaceae</taxon>
        <taxon>Mesobacillus</taxon>
    </lineage>
</organism>
<evidence type="ECO:0000313" key="5">
    <source>
        <dbReference type="Proteomes" id="UP000031014"/>
    </source>
</evidence>
<accession>A0A0A8X5F9</accession>